<name>J9BXS2_9ZZZZ</name>
<dbReference type="AlphaFoldDB" id="J9BXS2"/>
<organism evidence="1">
    <name type="scientific">gut metagenome</name>
    <dbReference type="NCBI Taxonomy" id="749906"/>
    <lineage>
        <taxon>unclassified sequences</taxon>
        <taxon>metagenomes</taxon>
        <taxon>organismal metagenomes</taxon>
    </lineage>
</organism>
<protein>
    <submittedName>
        <fullName evidence="1">Uncharacterized protein</fullName>
    </submittedName>
</protein>
<gene>
    <name evidence="1" type="ORF">EVA_19523</name>
</gene>
<evidence type="ECO:0000313" key="1">
    <source>
        <dbReference type="EMBL" id="EJW92370.1"/>
    </source>
</evidence>
<comment type="caution">
    <text evidence="1">The sequence shown here is derived from an EMBL/GenBank/DDBJ whole genome shotgun (WGS) entry which is preliminary data.</text>
</comment>
<dbReference type="EMBL" id="AMCI01007581">
    <property type="protein sequence ID" value="EJW92370.1"/>
    <property type="molecule type" value="Genomic_DNA"/>
</dbReference>
<reference evidence="1" key="1">
    <citation type="journal article" date="2012" name="PLoS ONE">
        <title>Gene sets for utilization of primary and secondary nutrition supplies in the distal gut of endangered iberian lynx.</title>
        <authorList>
            <person name="Alcaide M."/>
            <person name="Messina E."/>
            <person name="Richter M."/>
            <person name="Bargiela R."/>
            <person name="Peplies J."/>
            <person name="Huws S.A."/>
            <person name="Newbold C.J."/>
            <person name="Golyshin P.N."/>
            <person name="Simon M.A."/>
            <person name="Lopez G."/>
            <person name="Yakimov M.M."/>
            <person name="Ferrer M."/>
        </authorList>
    </citation>
    <scope>NUCLEOTIDE SEQUENCE</scope>
</reference>
<accession>J9BXS2</accession>
<sequence>MIVGGMESGVTELESYKGIECSCCKSSSAKSNFMTL</sequence>
<proteinExistence type="predicted"/>